<name>A0ABX5XQT8_9BACT</name>
<dbReference type="Proteomes" id="UP000318081">
    <property type="component" value="Chromosome"/>
</dbReference>
<evidence type="ECO:0000259" key="2">
    <source>
        <dbReference type="Pfam" id="PF10111"/>
    </source>
</evidence>
<evidence type="ECO:0000313" key="4">
    <source>
        <dbReference type="Proteomes" id="UP000318081"/>
    </source>
</evidence>
<proteinExistence type="predicted"/>
<evidence type="ECO:0000256" key="1">
    <source>
        <dbReference type="SAM" id="MobiDB-lite"/>
    </source>
</evidence>
<evidence type="ECO:0000313" key="3">
    <source>
        <dbReference type="EMBL" id="QDV82996.1"/>
    </source>
</evidence>
<dbReference type="RefSeq" id="WP_145209216.1">
    <property type="nucleotide sequence ID" value="NZ_CP036432.1"/>
</dbReference>
<dbReference type="InterPro" id="IPR029044">
    <property type="entry name" value="Nucleotide-diphossugar_trans"/>
</dbReference>
<sequence>MSHPSSPYASVKEQIGCALHELLPSCIAVRGGKGQWRSLCNRHERLEIRTDATGITGGRCRWEHSSELTVTRVFPWMANRIFDAGFSNLQFEWHDLPSHERPAVSVLLAVGGHDRHRLLEPCLASLLGSAVHVSGGAELVLVQERGTEIDVDWPAIRKVLVEPQPAFNKSLMLNAAAKLARGEVLVIHDADLIVSPTYLTTCLDRCRRAESARPGRLIFYLDEASTQRFVACVNRTAKPTKLAEAGIRPRSLRFDRVVQNTPNPMAIRRNTYFELGGHDEAFQGWGGEDLEFLSRLRTRPIDEFGSEPLIHLWHPPAKKKQSGDRNQQLQDQKLSTPAETRIQRLIEQRHSQQTPQP</sequence>
<feature type="compositionally biased region" description="Polar residues" evidence="1">
    <location>
        <begin position="324"/>
        <end position="338"/>
    </location>
</feature>
<feature type="region of interest" description="Disordered" evidence="1">
    <location>
        <begin position="316"/>
        <end position="357"/>
    </location>
</feature>
<dbReference type="InterPro" id="IPR019290">
    <property type="entry name" value="GlycosylTrfase-like_prok"/>
</dbReference>
<dbReference type="EMBL" id="CP036432">
    <property type="protein sequence ID" value="QDV82996.1"/>
    <property type="molecule type" value="Genomic_DNA"/>
</dbReference>
<accession>A0ABX5XQT8</accession>
<feature type="domain" description="Glycosyltransferase 2-like prokaryotic type" evidence="2">
    <location>
        <begin position="162"/>
        <end position="299"/>
    </location>
</feature>
<gene>
    <name evidence="3" type="ORF">TBK1r_19290</name>
</gene>
<protein>
    <recommendedName>
        <fullName evidence="2">Glycosyltransferase 2-like prokaryotic type domain-containing protein</fullName>
    </recommendedName>
</protein>
<dbReference type="SUPFAM" id="SSF53448">
    <property type="entry name" value="Nucleotide-diphospho-sugar transferases"/>
    <property type="match status" value="1"/>
</dbReference>
<feature type="compositionally biased region" description="Basic and acidic residues" evidence="1">
    <location>
        <begin position="341"/>
        <end position="350"/>
    </location>
</feature>
<organism evidence="3 4">
    <name type="scientific">Stieleria magnilauensis</name>
    <dbReference type="NCBI Taxonomy" id="2527963"/>
    <lineage>
        <taxon>Bacteria</taxon>
        <taxon>Pseudomonadati</taxon>
        <taxon>Planctomycetota</taxon>
        <taxon>Planctomycetia</taxon>
        <taxon>Pirellulales</taxon>
        <taxon>Pirellulaceae</taxon>
        <taxon>Stieleria</taxon>
    </lineage>
</organism>
<dbReference type="Gene3D" id="3.90.550.10">
    <property type="entry name" value="Spore Coat Polysaccharide Biosynthesis Protein SpsA, Chain A"/>
    <property type="match status" value="1"/>
</dbReference>
<keyword evidence="4" id="KW-1185">Reference proteome</keyword>
<reference evidence="3 4" key="1">
    <citation type="submission" date="2019-02" db="EMBL/GenBank/DDBJ databases">
        <title>Deep-cultivation of Planctomycetes and their phenomic and genomic characterization uncovers novel biology.</title>
        <authorList>
            <person name="Wiegand S."/>
            <person name="Jogler M."/>
            <person name="Boedeker C."/>
            <person name="Pinto D."/>
            <person name="Vollmers J."/>
            <person name="Rivas-Marin E."/>
            <person name="Kohn T."/>
            <person name="Peeters S.H."/>
            <person name="Heuer A."/>
            <person name="Rast P."/>
            <person name="Oberbeckmann S."/>
            <person name="Bunk B."/>
            <person name="Jeske O."/>
            <person name="Meyerdierks A."/>
            <person name="Storesund J.E."/>
            <person name="Kallscheuer N."/>
            <person name="Luecker S."/>
            <person name="Lage O.M."/>
            <person name="Pohl T."/>
            <person name="Merkel B.J."/>
            <person name="Hornburger P."/>
            <person name="Mueller R.-W."/>
            <person name="Bruemmer F."/>
            <person name="Labrenz M."/>
            <person name="Spormann A.M."/>
            <person name="Op den Camp H."/>
            <person name="Overmann J."/>
            <person name="Amann R."/>
            <person name="Jetten M.S.M."/>
            <person name="Mascher T."/>
            <person name="Medema M.H."/>
            <person name="Devos D.P."/>
            <person name="Kaster A.-K."/>
            <person name="Ovreas L."/>
            <person name="Rohde M."/>
            <person name="Galperin M.Y."/>
            <person name="Jogler C."/>
        </authorList>
    </citation>
    <scope>NUCLEOTIDE SEQUENCE [LARGE SCALE GENOMIC DNA]</scope>
    <source>
        <strain evidence="3 4">TBK1r</strain>
    </source>
</reference>
<dbReference type="Pfam" id="PF10111">
    <property type="entry name" value="Glyco_tranf_2_2"/>
    <property type="match status" value="1"/>
</dbReference>